<dbReference type="KEGG" id="bko:CKF48_17875"/>
<dbReference type="RefSeq" id="WP_095372566.1">
    <property type="nucleotide sequence ID" value="NZ_CP022983.1"/>
</dbReference>
<proteinExistence type="predicted"/>
<dbReference type="AlphaFoldDB" id="A0A248TLH2"/>
<sequence length="144" mass="16960">MESKQNHIIHSSGLLPLKTEIINKDIYISWKVRQEKYDILSLYYNKDIRSCLQVIQLHSYSKNHSDLYEFFIPPYQSMRVIRNAIKTEYHSYRITLCLKLMDDNYLPLLTTEIGSGVGTVKLSSEISADWIHQVCGYSYYEVKQ</sequence>
<name>A0A248TLH2_9BACI</name>
<dbReference type="Proteomes" id="UP000215137">
    <property type="component" value="Chromosome"/>
</dbReference>
<evidence type="ECO:0000313" key="2">
    <source>
        <dbReference type="Proteomes" id="UP000215137"/>
    </source>
</evidence>
<evidence type="ECO:0000313" key="1">
    <source>
        <dbReference type="EMBL" id="ASV69001.1"/>
    </source>
</evidence>
<dbReference type="EMBL" id="CP022983">
    <property type="protein sequence ID" value="ASV69001.1"/>
    <property type="molecule type" value="Genomic_DNA"/>
</dbReference>
<keyword evidence="2" id="KW-1185">Reference proteome</keyword>
<protein>
    <submittedName>
        <fullName evidence="1">Uncharacterized protein</fullName>
    </submittedName>
</protein>
<gene>
    <name evidence="1" type="ORF">CKF48_17875</name>
</gene>
<accession>A0A248TLH2</accession>
<reference evidence="1 2" key="1">
    <citation type="submission" date="2017-08" db="EMBL/GenBank/DDBJ databases">
        <title>Complete Genome Sequence of Bacillus kochii Oregon-R-modENCODE STRAIN BDGP4, isolated from Drosophila melanogaster gut.</title>
        <authorList>
            <person name="Wan K.H."/>
            <person name="Yu C."/>
            <person name="Park S."/>
            <person name="Hammonds A.S."/>
            <person name="Booth B.W."/>
            <person name="Celniker S.E."/>
        </authorList>
    </citation>
    <scope>NUCLEOTIDE SEQUENCE [LARGE SCALE GENOMIC DNA]</scope>
    <source>
        <strain evidence="1 2">BDGP4</strain>
    </source>
</reference>
<organism evidence="1 2">
    <name type="scientific">Cytobacillus kochii</name>
    <dbReference type="NCBI Taxonomy" id="859143"/>
    <lineage>
        <taxon>Bacteria</taxon>
        <taxon>Bacillati</taxon>
        <taxon>Bacillota</taxon>
        <taxon>Bacilli</taxon>
        <taxon>Bacillales</taxon>
        <taxon>Bacillaceae</taxon>
        <taxon>Cytobacillus</taxon>
    </lineage>
</organism>